<keyword evidence="3" id="KW-0012">Acyltransferase</keyword>
<organism evidence="3 4">
    <name type="scientific">Cytophaga hutchinsonii (strain ATCC 33406 / DSM 1761 / CIP 103989 / NBRC 15051 / NCIMB 9469 / D465)</name>
    <dbReference type="NCBI Taxonomy" id="269798"/>
    <lineage>
        <taxon>Bacteria</taxon>
        <taxon>Pseudomonadati</taxon>
        <taxon>Bacteroidota</taxon>
        <taxon>Cytophagia</taxon>
        <taxon>Cytophagales</taxon>
        <taxon>Cytophagaceae</taxon>
        <taxon>Cytophaga</taxon>
    </lineage>
</organism>
<keyword evidence="3" id="KW-0808">Transferase</keyword>
<dbReference type="GO" id="GO:0016747">
    <property type="term" value="F:acyltransferase activity, transferring groups other than amino-acyl groups"/>
    <property type="evidence" value="ECO:0007669"/>
    <property type="project" value="InterPro"/>
</dbReference>
<dbReference type="InterPro" id="IPR050879">
    <property type="entry name" value="Acyltransferase_3"/>
</dbReference>
<name>A0A6N4SPJ7_CYTH3</name>
<dbReference type="AlphaFoldDB" id="A0A6N4SPJ7"/>
<proteinExistence type="predicted"/>
<dbReference type="RefSeq" id="WP_011584300.1">
    <property type="nucleotide sequence ID" value="NC_008255.1"/>
</dbReference>
<dbReference type="PANTHER" id="PTHR23028">
    <property type="entry name" value="ACETYLTRANSFERASE"/>
    <property type="match status" value="1"/>
</dbReference>
<sequence>MLNDTSGLILRKTFFLDILRGLAALYVLIGHARWLLWEGYTEGYKLHPAEYGLFDTIQVYVLNLFAFGHQAVMLFFVLSGFVIQYSSYNQAVKSGTFSIRVYLIKRIRRIYPPFLFALLLTFVLDTIGKQSGYTIYSGTTNFVILNKSIFSDLSTQTLFGNIGMLQTLVTPVWGSNGPLWSLMYEWWFYLLYIPVFFINKRNPLVTAYLIGILFIASLFLSVEHYRWATVANYFFIWYLGVIAADWYMGRIGNQKTKTALVIYLLLVFITASYLVGFAHMTDYYTAAFFIVLIYVSIQSYRYLEGFRMLQPLSDFSYTLYVTHMPVLVLLSGWLQHRFSGALPMHLAYVYSGIFICLLIAWLCHFIVEVPFIKRSKH</sequence>
<dbReference type="Proteomes" id="UP000001822">
    <property type="component" value="Chromosome"/>
</dbReference>
<dbReference type="Pfam" id="PF01757">
    <property type="entry name" value="Acyl_transf_3"/>
    <property type="match status" value="1"/>
</dbReference>
<keyword evidence="4" id="KW-1185">Reference proteome</keyword>
<feature type="transmembrane region" description="Helical" evidence="1">
    <location>
        <begin position="346"/>
        <end position="367"/>
    </location>
</feature>
<feature type="transmembrane region" description="Helical" evidence="1">
    <location>
        <begin position="57"/>
        <end position="83"/>
    </location>
</feature>
<feature type="transmembrane region" description="Helical" evidence="1">
    <location>
        <begin position="179"/>
        <end position="198"/>
    </location>
</feature>
<evidence type="ECO:0000256" key="1">
    <source>
        <dbReference type="SAM" id="Phobius"/>
    </source>
</evidence>
<keyword evidence="1" id="KW-1133">Transmembrane helix</keyword>
<reference evidence="3 4" key="1">
    <citation type="journal article" date="2007" name="Appl. Environ. Microbiol.">
        <title>Genome sequence of the cellulolytic gliding bacterium Cytophaga hutchinsonii.</title>
        <authorList>
            <person name="Xie G."/>
            <person name="Bruce D.C."/>
            <person name="Challacombe J.F."/>
            <person name="Chertkov O."/>
            <person name="Detter J.C."/>
            <person name="Gilna P."/>
            <person name="Han C.S."/>
            <person name="Lucas S."/>
            <person name="Misra M."/>
            <person name="Myers G.L."/>
            <person name="Richardson P."/>
            <person name="Tapia R."/>
            <person name="Thayer N."/>
            <person name="Thompson L.S."/>
            <person name="Brettin T.S."/>
            <person name="Henrissat B."/>
            <person name="Wilson D.B."/>
            <person name="McBride M.J."/>
        </authorList>
    </citation>
    <scope>NUCLEOTIDE SEQUENCE [LARGE SCALE GENOMIC DNA]</scope>
    <source>
        <strain evidence="4">ATCC 33406 / DSM 1761 / CIP 103989 / NBRC 15051 / NCIMB 9469 / D465</strain>
    </source>
</reference>
<evidence type="ECO:0000313" key="4">
    <source>
        <dbReference type="Proteomes" id="UP000001822"/>
    </source>
</evidence>
<evidence type="ECO:0000259" key="2">
    <source>
        <dbReference type="Pfam" id="PF01757"/>
    </source>
</evidence>
<protein>
    <submittedName>
        <fullName evidence="3">Acyltransferase family protein</fullName>
    </submittedName>
</protein>
<accession>A0A6N4SPJ7</accession>
<feature type="transmembrane region" description="Helical" evidence="1">
    <location>
        <begin position="228"/>
        <end position="248"/>
    </location>
</feature>
<dbReference type="OrthoDB" id="9796461at2"/>
<dbReference type="EMBL" id="CP000383">
    <property type="protein sequence ID" value="ABG58185.1"/>
    <property type="molecule type" value="Genomic_DNA"/>
</dbReference>
<feature type="transmembrane region" description="Helical" evidence="1">
    <location>
        <begin position="205"/>
        <end position="222"/>
    </location>
</feature>
<feature type="transmembrane region" description="Helical" evidence="1">
    <location>
        <begin position="283"/>
        <end position="303"/>
    </location>
</feature>
<dbReference type="KEGG" id="chu:CHU_0904"/>
<feature type="transmembrane region" description="Helical" evidence="1">
    <location>
        <begin position="18"/>
        <end position="37"/>
    </location>
</feature>
<feature type="transmembrane region" description="Helical" evidence="1">
    <location>
        <begin position="110"/>
        <end position="128"/>
    </location>
</feature>
<feature type="transmembrane region" description="Helical" evidence="1">
    <location>
        <begin position="260"/>
        <end position="277"/>
    </location>
</feature>
<feature type="transmembrane region" description="Helical" evidence="1">
    <location>
        <begin position="315"/>
        <end position="334"/>
    </location>
</feature>
<keyword evidence="1" id="KW-0812">Transmembrane</keyword>
<gene>
    <name evidence="3" type="ordered locus">CHU_0904</name>
</gene>
<keyword evidence="1" id="KW-0472">Membrane</keyword>
<dbReference type="InterPro" id="IPR002656">
    <property type="entry name" value="Acyl_transf_3_dom"/>
</dbReference>
<feature type="domain" description="Acyltransferase 3" evidence="2">
    <location>
        <begin position="15"/>
        <end position="363"/>
    </location>
</feature>
<evidence type="ECO:0000313" key="3">
    <source>
        <dbReference type="EMBL" id="ABG58185.1"/>
    </source>
</evidence>